<keyword evidence="1" id="KW-1133">Transmembrane helix</keyword>
<dbReference type="InterPro" id="IPR024529">
    <property type="entry name" value="ECF_trnsprt_substrate-spec"/>
</dbReference>
<organism evidence="2 3">
    <name type="scientific">Massiliimalia timonensis</name>
    <dbReference type="NCBI Taxonomy" id="1987501"/>
    <lineage>
        <taxon>Bacteria</taxon>
        <taxon>Bacillati</taxon>
        <taxon>Bacillota</taxon>
        <taxon>Clostridia</taxon>
        <taxon>Eubacteriales</taxon>
        <taxon>Oscillospiraceae</taxon>
        <taxon>Massiliimalia</taxon>
    </lineage>
</organism>
<feature type="transmembrane region" description="Helical" evidence="1">
    <location>
        <begin position="39"/>
        <end position="55"/>
    </location>
</feature>
<feature type="transmembrane region" description="Helical" evidence="1">
    <location>
        <begin position="12"/>
        <end position="33"/>
    </location>
</feature>
<dbReference type="RefSeq" id="WP_093989931.1">
    <property type="nucleotide sequence ID" value="NZ_FYDD01000004.1"/>
</dbReference>
<keyword evidence="1" id="KW-0812">Transmembrane</keyword>
<feature type="transmembrane region" description="Helical" evidence="1">
    <location>
        <begin position="99"/>
        <end position="120"/>
    </location>
</feature>
<keyword evidence="3" id="KW-1185">Reference proteome</keyword>
<dbReference type="Gene3D" id="1.10.1760.20">
    <property type="match status" value="1"/>
</dbReference>
<feature type="transmembrane region" description="Helical" evidence="1">
    <location>
        <begin position="132"/>
        <end position="157"/>
    </location>
</feature>
<feature type="transmembrane region" description="Helical" evidence="1">
    <location>
        <begin position="172"/>
        <end position="199"/>
    </location>
</feature>
<evidence type="ECO:0000256" key="1">
    <source>
        <dbReference type="SAM" id="Phobius"/>
    </source>
</evidence>
<feature type="transmembrane region" description="Helical" evidence="1">
    <location>
        <begin position="62"/>
        <end position="87"/>
    </location>
</feature>
<comment type="caution">
    <text evidence="2">The sequence shown here is derived from an EMBL/GenBank/DDBJ whole genome shotgun (WGS) entry which is preliminary data.</text>
</comment>
<keyword evidence="1" id="KW-0472">Membrane</keyword>
<dbReference type="AlphaFoldDB" id="A0A8J6U0R3"/>
<sequence length="210" mass="22582">MSNQSTKTITMVQLALLTAIMVVMAMIPFLGYIPITPTIRATTIHIPVIIGAILMGPKAGAFLGFVFGLTSLVTNTINGGITAFVFTPFYQLGDTHGNFWSLVICFVPRILIGVVAGLLFQWIQKWDRTKVLACVISGIAGSMVNTILVMFGIYIFFGQQYAAAKEIAFDTLLTVIGGVIALNGVIEAVVAALIATFVARPLLTILNKKR</sequence>
<dbReference type="Proteomes" id="UP000632659">
    <property type="component" value="Unassembled WGS sequence"/>
</dbReference>
<evidence type="ECO:0000313" key="3">
    <source>
        <dbReference type="Proteomes" id="UP000632659"/>
    </source>
</evidence>
<name>A0A8J6U0R3_9FIRM</name>
<accession>A0A8J6U0R3</accession>
<protein>
    <submittedName>
        <fullName evidence="2">ECF transporter S component</fullName>
    </submittedName>
</protein>
<gene>
    <name evidence="2" type="ORF">H8702_11865</name>
</gene>
<dbReference type="OrthoDB" id="9813540at2"/>
<dbReference type="GO" id="GO:0022857">
    <property type="term" value="F:transmembrane transporter activity"/>
    <property type="evidence" value="ECO:0007669"/>
    <property type="project" value="InterPro"/>
</dbReference>
<reference evidence="2" key="1">
    <citation type="submission" date="2020-08" db="EMBL/GenBank/DDBJ databases">
        <title>Genome public.</title>
        <authorList>
            <person name="Liu C."/>
            <person name="Sun Q."/>
        </authorList>
    </citation>
    <scope>NUCLEOTIDE SEQUENCE</scope>
    <source>
        <strain evidence="2">NSJ-15</strain>
    </source>
</reference>
<proteinExistence type="predicted"/>
<dbReference type="Pfam" id="PF12822">
    <property type="entry name" value="ECF_trnsprt"/>
    <property type="match status" value="1"/>
</dbReference>
<dbReference type="EMBL" id="JACRTL010000008">
    <property type="protein sequence ID" value="MBC8611787.1"/>
    <property type="molecule type" value="Genomic_DNA"/>
</dbReference>
<evidence type="ECO:0000313" key="2">
    <source>
        <dbReference type="EMBL" id="MBC8611787.1"/>
    </source>
</evidence>